<keyword evidence="4 5" id="KW-0472">Membrane</keyword>
<dbReference type="InterPro" id="IPR023352">
    <property type="entry name" value="MAPEG-like_dom_sf"/>
</dbReference>
<evidence type="ECO:0000256" key="2">
    <source>
        <dbReference type="ARBA" id="ARBA00022692"/>
    </source>
</evidence>
<dbReference type="Pfam" id="PF01124">
    <property type="entry name" value="MAPEG"/>
    <property type="match status" value="1"/>
</dbReference>
<evidence type="ECO:0000256" key="1">
    <source>
        <dbReference type="ARBA" id="ARBA00004370"/>
    </source>
</evidence>
<dbReference type="Gene3D" id="1.20.120.550">
    <property type="entry name" value="Membrane associated eicosanoid/glutathione metabolism-like domain"/>
    <property type="match status" value="1"/>
</dbReference>
<protein>
    <submittedName>
        <fullName evidence="6">Membrane protein</fullName>
    </submittedName>
</protein>
<sequence length="128" mass="13992">MTILIICLFLALFLPLLAKIPVAFAMAKLGGYNNNHPREQQSKLTGFGARALAAHQNAFESVILFSPALLLALATNNSQPTILVLAVVHIIARVLYNLFYLLNIGLLRSIVWAIATLCSFAIIFQCIP</sequence>
<dbReference type="PANTHER" id="PTHR35371:SF1">
    <property type="entry name" value="BLR7753 PROTEIN"/>
    <property type="match status" value="1"/>
</dbReference>
<feature type="transmembrane region" description="Helical" evidence="5">
    <location>
        <begin position="82"/>
        <end position="103"/>
    </location>
</feature>
<dbReference type="InterPro" id="IPR001129">
    <property type="entry name" value="Membr-assoc_MAPEG"/>
</dbReference>
<comment type="subcellular location">
    <subcellularLocation>
        <location evidence="1">Membrane</location>
    </subcellularLocation>
</comment>
<evidence type="ECO:0000256" key="4">
    <source>
        <dbReference type="ARBA" id="ARBA00023136"/>
    </source>
</evidence>
<keyword evidence="2 5" id="KW-0812">Transmembrane</keyword>
<reference evidence="6 7" key="1">
    <citation type="submission" date="2017-06" db="EMBL/GenBank/DDBJ databases">
        <title>Whole Genome Sequences of Colwellia marinimaniae MTCD1.</title>
        <authorList>
            <person name="Kusumoto H."/>
            <person name="Inoue M."/>
            <person name="Tanikawa K."/>
            <person name="Maeji H."/>
            <person name="Cameron J.H."/>
            <person name="Bartlett D.H."/>
        </authorList>
    </citation>
    <scope>NUCLEOTIDE SEQUENCE [LARGE SCALE GENOMIC DNA]</scope>
    <source>
        <strain evidence="6 7">MTCD1</strain>
    </source>
</reference>
<dbReference type="Proteomes" id="UP000197068">
    <property type="component" value="Unassembled WGS sequence"/>
</dbReference>
<dbReference type="RefSeq" id="WP_057180066.1">
    <property type="nucleotide sequence ID" value="NZ_BDQM01000002.1"/>
</dbReference>
<comment type="caution">
    <text evidence="6">The sequence shown here is derived from an EMBL/GenBank/DDBJ whole genome shotgun (WGS) entry which is preliminary data.</text>
</comment>
<gene>
    <name evidence="6" type="ORF">MTCD1_00352</name>
</gene>
<dbReference type="PANTHER" id="PTHR35371">
    <property type="entry name" value="INNER MEMBRANE PROTEIN"/>
    <property type="match status" value="1"/>
</dbReference>
<name>A0ABQ0MQX7_9GAMM</name>
<evidence type="ECO:0000256" key="3">
    <source>
        <dbReference type="ARBA" id="ARBA00022989"/>
    </source>
</evidence>
<dbReference type="EMBL" id="BDQM01000002">
    <property type="protein sequence ID" value="GAW94755.1"/>
    <property type="molecule type" value="Genomic_DNA"/>
</dbReference>
<keyword evidence="7" id="KW-1185">Reference proteome</keyword>
<feature type="transmembrane region" description="Helical" evidence="5">
    <location>
        <begin position="109"/>
        <end position="127"/>
    </location>
</feature>
<evidence type="ECO:0000313" key="6">
    <source>
        <dbReference type="EMBL" id="GAW94755.1"/>
    </source>
</evidence>
<evidence type="ECO:0000256" key="5">
    <source>
        <dbReference type="SAM" id="Phobius"/>
    </source>
</evidence>
<keyword evidence="3 5" id="KW-1133">Transmembrane helix</keyword>
<proteinExistence type="predicted"/>
<dbReference type="SUPFAM" id="SSF161084">
    <property type="entry name" value="MAPEG domain-like"/>
    <property type="match status" value="1"/>
</dbReference>
<organism evidence="6 7">
    <name type="scientific">Colwellia marinimaniae</name>
    <dbReference type="NCBI Taxonomy" id="1513592"/>
    <lineage>
        <taxon>Bacteria</taxon>
        <taxon>Pseudomonadati</taxon>
        <taxon>Pseudomonadota</taxon>
        <taxon>Gammaproteobacteria</taxon>
        <taxon>Alteromonadales</taxon>
        <taxon>Colwelliaceae</taxon>
        <taxon>Colwellia</taxon>
    </lineage>
</organism>
<accession>A0ABQ0MQX7</accession>
<evidence type="ECO:0000313" key="7">
    <source>
        <dbReference type="Proteomes" id="UP000197068"/>
    </source>
</evidence>